<gene>
    <name evidence="1" type="ORF">CLUMA_CG016353</name>
</gene>
<proteinExistence type="predicted"/>
<accession>A0A1J1ISB5</accession>
<dbReference type="Proteomes" id="UP000183832">
    <property type="component" value="Unassembled WGS sequence"/>
</dbReference>
<reference evidence="1 2" key="1">
    <citation type="submission" date="2015-04" db="EMBL/GenBank/DDBJ databases">
        <authorList>
            <person name="Syromyatnikov M.Y."/>
            <person name="Popov V.N."/>
        </authorList>
    </citation>
    <scope>NUCLEOTIDE SEQUENCE [LARGE SCALE GENOMIC DNA]</scope>
</reference>
<feature type="non-terminal residue" evidence="1">
    <location>
        <position position="29"/>
    </location>
</feature>
<dbReference type="AlphaFoldDB" id="A0A1J1ISB5"/>
<dbReference type="EMBL" id="CVRI01000059">
    <property type="protein sequence ID" value="CRL03103.1"/>
    <property type="molecule type" value="Genomic_DNA"/>
</dbReference>
<name>A0A1J1ISB5_9DIPT</name>
<evidence type="ECO:0000313" key="1">
    <source>
        <dbReference type="EMBL" id="CRL03103.1"/>
    </source>
</evidence>
<keyword evidence="2" id="KW-1185">Reference proteome</keyword>
<organism evidence="1 2">
    <name type="scientific">Clunio marinus</name>
    <dbReference type="NCBI Taxonomy" id="568069"/>
    <lineage>
        <taxon>Eukaryota</taxon>
        <taxon>Metazoa</taxon>
        <taxon>Ecdysozoa</taxon>
        <taxon>Arthropoda</taxon>
        <taxon>Hexapoda</taxon>
        <taxon>Insecta</taxon>
        <taxon>Pterygota</taxon>
        <taxon>Neoptera</taxon>
        <taxon>Endopterygota</taxon>
        <taxon>Diptera</taxon>
        <taxon>Nematocera</taxon>
        <taxon>Chironomoidea</taxon>
        <taxon>Chironomidae</taxon>
        <taxon>Clunio</taxon>
    </lineage>
</organism>
<sequence>MFTEITIKLLLRAPTFFKFPQSIRIFLIV</sequence>
<protein>
    <submittedName>
        <fullName evidence="1">CLUMA_CG016353, isoform A</fullName>
    </submittedName>
</protein>
<evidence type="ECO:0000313" key="2">
    <source>
        <dbReference type="Proteomes" id="UP000183832"/>
    </source>
</evidence>